<feature type="chain" id="PRO_5047393045" description="Tetratricopeptide repeat protein" evidence="2">
    <location>
        <begin position="24"/>
        <end position="225"/>
    </location>
</feature>
<evidence type="ECO:0000256" key="2">
    <source>
        <dbReference type="SAM" id="SignalP"/>
    </source>
</evidence>
<dbReference type="PROSITE" id="PS50005">
    <property type="entry name" value="TPR"/>
    <property type="match status" value="1"/>
</dbReference>
<keyword evidence="2" id="KW-0732">Signal</keyword>
<dbReference type="EMBL" id="CP150496">
    <property type="protein sequence ID" value="WYW55851.1"/>
    <property type="molecule type" value="Genomic_DNA"/>
</dbReference>
<keyword evidence="1" id="KW-0802">TPR repeat</keyword>
<proteinExistence type="predicted"/>
<evidence type="ECO:0008006" key="5">
    <source>
        <dbReference type="Google" id="ProtNLM"/>
    </source>
</evidence>
<evidence type="ECO:0000313" key="4">
    <source>
        <dbReference type="Proteomes" id="UP001491088"/>
    </source>
</evidence>
<dbReference type="Proteomes" id="UP001491088">
    <property type="component" value="Chromosome"/>
</dbReference>
<evidence type="ECO:0000256" key="1">
    <source>
        <dbReference type="PROSITE-ProRule" id="PRU00339"/>
    </source>
</evidence>
<gene>
    <name evidence="3" type="ORF">WG950_01055</name>
</gene>
<dbReference type="Gene3D" id="1.25.40.10">
    <property type="entry name" value="Tetratricopeptide repeat domain"/>
    <property type="match status" value="1"/>
</dbReference>
<name>A0ABZ2TRT5_9FLAO</name>
<organism evidence="3 4">
    <name type="scientific">Polaribacter marinaquae</name>
    <dbReference type="NCBI Taxonomy" id="1642819"/>
    <lineage>
        <taxon>Bacteria</taxon>
        <taxon>Pseudomonadati</taxon>
        <taxon>Bacteroidota</taxon>
        <taxon>Flavobacteriia</taxon>
        <taxon>Flavobacteriales</taxon>
        <taxon>Flavobacteriaceae</taxon>
    </lineage>
</organism>
<dbReference type="SMART" id="SM00028">
    <property type="entry name" value="TPR"/>
    <property type="match status" value="2"/>
</dbReference>
<feature type="repeat" description="TPR" evidence="1">
    <location>
        <begin position="180"/>
        <end position="213"/>
    </location>
</feature>
<feature type="signal peptide" evidence="2">
    <location>
        <begin position="1"/>
        <end position="23"/>
    </location>
</feature>
<accession>A0ABZ2TRT5</accession>
<dbReference type="RefSeq" id="WP_340933543.1">
    <property type="nucleotide sequence ID" value="NZ_CP150496.1"/>
</dbReference>
<protein>
    <recommendedName>
        <fullName evidence="5">Tetratricopeptide repeat protein</fullName>
    </recommendedName>
</protein>
<evidence type="ECO:0000313" key="3">
    <source>
        <dbReference type="EMBL" id="WYW55851.1"/>
    </source>
</evidence>
<dbReference type="SUPFAM" id="SSF48452">
    <property type="entry name" value="TPR-like"/>
    <property type="match status" value="1"/>
</dbReference>
<keyword evidence="4" id="KW-1185">Reference proteome</keyword>
<reference evidence="3 4" key="1">
    <citation type="submission" date="2024-03" db="EMBL/GenBank/DDBJ databases">
        <authorList>
            <person name="Cao K."/>
        </authorList>
    </citation>
    <scope>NUCLEOTIDE SEQUENCE [LARGE SCALE GENOMIC DNA]</scope>
    <source>
        <strain evidence="3 4">MCCC 1K00696</strain>
    </source>
</reference>
<sequence length="225" mass="26322">MKKSILILFLLSLCISCSSSKNSEEFVNKAEGRYLFNANEVLEVYFKEQELYVKWRGRDDIKPLKVSEKSFYMKEMNEKMIFITEPTIQIKLAEKTEHKGVKYHFKKMAANEKTPHEYFANKEYKKALEGYLKIKKQDSLNPVIREYEINGIGYSYLREKEFEKAIEIFKINTVLHSNSSNTFDSLAEAYLYNKDTTNAIVNYKKALSINSENKGALRSLKKITK</sequence>
<dbReference type="InterPro" id="IPR011990">
    <property type="entry name" value="TPR-like_helical_dom_sf"/>
</dbReference>
<dbReference type="InterPro" id="IPR019734">
    <property type="entry name" value="TPR_rpt"/>
</dbReference>